<accession>A0A9N7NAT6</accession>
<feature type="domain" description="FAR1" evidence="2">
    <location>
        <begin position="47"/>
        <end position="138"/>
    </location>
</feature>
<evidence type="ECO:0000256" key="1">
    <source>
        <dbReference type="SAM" id="MobiDB-lite"/>
    </source>
</evidence>
<dbReference type="InterPro" id="IPR004330">
    <property type="entry name" value="FAR1_DNA_bnd_dom"/>
</dbReference>
<protein>
    <submittedName>
        <fullName evidence="3">RNA-binding (RRM/RBD/RNP motifs) family protein</fullName>
    </submittedName>
</protein>
<feature type="compositionally biased region" description="Basic and acidic residues" evidence="1">
    <location>
        <begin position="449"/>
        <end position="458"/>
    </location>
</feature>
<evidence type="ECO:0000313" key="3">
    <source>
        <dbReference type="EMBL" id="CAA0830570.1"/>
    </source>
</evidence>
<feature type="region of interest" description="Disordered" evidence="1">
    <location>
        <begin position="391"/>
        <end position="475"/>
    </location>
</feature>
<evidence type="ECO:0000259" key="2">
    <source>
        <dbReference type="Pfam" id="PF03101"/>
    </source>
</evidence>
<dbReference type="AlphaFoldDB" id="A0A9N7NAT6"/>
<evidence type="ECO:0000313" key="4">
    <source>
        <dbReference type="Proteomes" id="UP001153555"/>
    </source>
</evidence>
<organism evidence="3 4">
    <name type="scientific">Striga hermonthica</name>
    <name type="common">Purple witchweed</name>
    <name type="synonym">Buchnera hermonthica</name>
    <dbReference type="NCBI Taxonomy" id="68872"/>
    <lineage>
        <taxon>Eukaryota</taxon>
        <taxon>Viridiplantae</taxon>
        <taxon>Streptophyta</taxon>
        <taxon>Embryophyta</taxon>
        <taxon>Tracheophyta</taxon>
        <taxon>Spermatophyta</taxon>
        <taxon>Magnoliopsida</taxon>
        <taxon>eudicotyledons</taxon>
        <taxon>Gunneridae</taxon>
        <taxon>Pentapetalae</taxon>
        <taxon>asterids</taxon>
        <taxon>lamiids</taxon>
        <taxon>Lamiales</taxon>
        <taxon>Orobanchaceae</taxon>
        <taxon>Buchnereae</taxon>
        <taxon>Striga</taxon>
    </lineage>
</organism>
<proteinExistence type="predicted"/>
<dbReference type="Pfam" id="PF03101">
    <property type="entry name" value="FAR1"/>
    <property type="match status" value="1"/>
</dbReference>
<feature type="compositionally biased region" description="Basic and acidic residues" evidence="1">
    <location>
        <begin position="397"/>
        <end position="408"/>
    </location>
</feature>
<dbReference type="Proteomes" id="UP001153555">
    <property type="component" value="Unassembled WGS sequence"/>
</dbReference>
<dbReference type="PANTHER" id="PTHR47718">
    <property type="entry name" value="OS01G0519700 PROTEIN"/>
    <property type="match status" value="1"/>
</dbReference>
<dbReference type="OrthoDB" id="1432459at2759"/>
<comment type="caution">
    <text evidence="3">The sequence shown here is derived from an EMBL/GenBank/DDBJ whole genome shotgun (WGS) entry which is preliminary data.</text>
</comment>
<gene>
    <name evidence="3" type="ORF">SHERM_25991</name>
</gene>
<feature type="compositionally biased region" description="Basic residues" evidence="1">
    <location>
        <begin position="425"/>
        <end position="439"/>
    </location>
</feature>
<keyword evidence="4" id="KW-1185">Reference proteome</keyword>
<reference evidence="3" key="1">
    <citation type="submission" date="2019-12" db="EMBL/GenBank/DDBJ databases">
        <authorList>
            <person name="Scholes J."/>
        </authorList>
    </citation>
    <scope>NUCLEOTIDE SEQUENCE</scope>
</reference>
<dbReference type="PANTHER" id="PTHR47718:SF15">
    <property type="entry name" value="PROTEIN FAR1-RELATED SEQUENCE 5-LIKE"/>
    <property type="match status" value="1"/>
</dbReference>
<name>A0A9N7NAT6_STRHE</name>
<sequence length="635" mass="73477">MDNAGTSGIPSKDKQHFRYKPEWIDDFDVDGNNIKEKMFESEEEAGDFYNFYAKCTGFSIRKDDVRRNKSSGMIDMRKWVCSKEGFRDKKWLEKEDKTREPRPMTRVGCPALFRVKYNKRLKKFVVTEFVKKHNHELMTEEGVSFLFSHRSVKESDLVEAISMHEVGWRTSEIMNFFAHRAGGYHKVGFTLKDLYNCIYAKRKAEIRDGDAESALAYFSAKKDSDPSFFFKFDVDESNRLRRLIWAESSKEEFERSWKDCIQKQQVENNSWVNETYLKRSKWAEAYLRGHFFGNMKCTQRCEVMKAEHIKEIPSTCVMKRWTRDAKENELNKKEPEIRKDVTQNARYGSLISLCNKMCYYASMCDEGYGELCDTIARVTNRMHEIYANSCPSENETDASKKNEKHQFGVRDPIITKTKGSSGLHSKQRPRRCRKCRLPGHNKTTCPKMKSREDDKDSLDFDTSGEDNSQDQSSFHASLRRGYHSWEYANSSHVNEQPNAFPTSNQYSGNDLSFQDLLFSFDPSSVEAQFGTSSQTSIRMESQTSIRMERRVTFWDPESARRACTDPTPIIDGRRANCNLASLGRPLPAIPFGRLRYPTPYLGGVPAARGAYPGSYGFQQPVAYGFQQGMMYSPYG</sequence>
<dbReference type="EMBL" id="CACSLK010027829">
    <property type="protein sequence ID" value="CAA0830570.1"/>
    <property type="molecule type" value="Genomic_DNA"/>
</dbReference>